<reference evidence="2" key="2">
    <citation type="submission" date="2014-07" db="EMBL/GenBank/DDBJ databases">
        <title>Genetics and epidemiology of antimicrobial resistance in B. fragilis group.</title>
        <authorList>
            <person name="Sydenham T.V."/>
            <person name="Hasman H."/>
            <person name="Kemp M."/>
            <person name="Justesen U.S."/>
        </authorList>
    </citation>
    <scope>NUCLEOTIDE SEQUENCE [LARGE SCALE GENOMIC DNA]</scope>
    <source>
        <strain evidence="2">DCMOUH0018B</strain>
    </source>
</reference>
<dbReference type="Pfam" id="PF08305">
    <property type="entry name" value="NPCBM"/>
    <property type="match status" value="2"/>
</dbReference>
<comment type="caution">
    <text evidence="2">The sequence shown here is derived from an EMBL/GenBank/DDBJ whole genome shotgun (WGS) entry which is preliminary data.</text>
</comment>
<dbReference type="RefSeq" id="WP_044301476.1">
    <property type="nucleotide sequence ID" value="NZ_CAEUHN010000023.1"/>
</dbReference>
<evidence type="ECO:0000259" key="1">
    <source>
        <dbReference type="SMART" id="SM00776"/>
    </source>
</evidence>
<organism evidence="2">
    <name type="scientific">Bacteroides fragilis</name>
    <dbReference type="NCBI Taxonomy" id="817"/>
    <lineage>
        <taxon>Bacteria</taxon>
        <taxon>Pseudomonadati</taxon>
        <taxon>Bacteroidota</taxon>
        <taxon>Bacteroidia</taxon>
        <taxon>Bacteroidales</taxon>
        <taxon>Bacteroidaceae</taxon>
        <taxon>Bacteroides</taxon>
    </lineage>
</organism>
<dbReference type="SUPFAM" id="SSF49785">
    <property type="entry name" value="Galactose-binding domain-like"/>
    <property type="match status" value="1"/>
</dbReference>
<dbReference type="InterPro" id="IPR008979">
    <property type="entry name" value="Galactose-bd-like_sf"/>
</dbReference>
<feature type="domain" description="Glycosyl hydrolase family 98 putative carbohydrate-binding module" evidence="1">
    <location>
        <begin position="20"/>
        <end position="198"/>
    </location>
</feature>
<evidence type="ECO:0000313" key="2">
    <source>
        <dbReference type="EMBL" id="KFX73536.1"/>
    </source>
</evidence>
<sequence length="936" mass="105859">MDKKILLLMGTLFTCLCGQAQHTIKLSELDLSKLWQEYGKVQTGKSVSGEPATIQRQTFKDVIGTHAQSILKIDLHGNATRFHAQVGVADSQVEVSDKSLTILPLVNGTKLYFRKEGDDKQFIGLAGKSGKIENGSVRFVLKGDNKELYNSGIVRGNEAPQSIDVSLKGVRVLELAVEPTNDGASGDNALWIAPTIEYQSDRPCTLDAGYAGKGPEMTKTISTLLAKKISKLPVLSEPVSSQTNFDWLISSEKSKASIYASADQKSIIVANPMVSRTFRIFPNLATTNFINRMTGESMLRAVSSEGSIQIDGKKWMIGGLTGQPERGYLKEEWIETMTTIPESFLIEDFEILPIKEDIKWARSRWALNKEAATGCEIIFTLRGDKELKDVTVKLHVSVYDKIPVIRKRFELVNHSVLPVNIDAFQVEYLAFSEPESPGGGDPTKFLLPNIHIESDYACGGSFTEKETDITEKWVTDPAYTSQRNYMLQTPCVLDVSPPIGPDQRLQPNGTFQSFSVYEMPFDSYDRERKGLFTRKLYRTIAPWSTENPIFMHLTSTDPKVVYRAIDQCAETGYEMIILSFGSGLNAEDISNANIAKYKAFVDYARSKGIEMGCYSLLASRWISDETDVINPKTGKRGGMRFGSSPCLSSDWGYEYFRKIKIFFEKTGMRCFEHDGSYPGDFCASTAHTHHKGLEDSQWNQFYKITELYHWMCENGIYINVPDFYFLNGSTKVGIGYREANWSLPRDRQLIHTRQLNYDCTWERIPSSLWSFVPLVEYQGGGSAATLEPLSEHLYEYKTLMFQNYGAGIQACYRGPRLYDTEETKKAVVEVINWYKKYRNILNSDIIHLRKPDARDWDGIMHANPAEKEKGLAMFFNPTDKEIIRRIRLPLYYTGLTKTAQIREQEGTPTTHTLQRDYSVELTVRIPAGGYTWYVIE</sequence>
<protein>
    <submittedName>
        <fullName evidence="2">Alpha-galactosidase</fullName>
    </submittedName>
</protein>
<dbReference type="AlphaFoldDB" id="A0A0I9S7D9"/>
<dbReference type="Gene3D" id="2.60.120.1060">
    <property type="entry name" value="NPCBM/NEW2 domain"/>
    <property type="match status" value="1"/>
</dbReference>
<dbReference type="InterPro" id="IPR038637">
    <property type="entry name" value="NPCBM_sf"/>
</dbReference>
<dbReference type="InterPro" id="IPR013222">
    <property type="entry name" value="Glyco_hyd_98_carb-bd"/>
</dbReference>
<reference evidence="2" key="1">
    <citation type="book" date="2014" name="THE 24TH EUROPEAN CONGRESS OF CLINICAL MICROBIOLOGY AND INFECTIOUS DISEASES" publisher="ECCMID 2014" city="Barcelona, Spain">
        <title>Identification of resistance genes in three multidrug-resistant Bacteroides fragilis isolates by whole genome sequencing.</title>
        <editorList>
            <person name="Unknown"/>
            <person name="A."/>
        </editorList>
        <authorList>
            <person name="Sydenham T.V."/>
            <person name="Hasman H."/>
            <person name="Wang M."/>
            <person name="Soki J."/>
            <person name="Nagy E."/>
            <person name="Justesen U.S."/>
        </authorList>
    </citation>
    <scope>NUCLEOTIDE SEQUENCE</scope>
    <source>
        <strain evidence="2">DCMOUH0018B</strain>
    </source>
</reference>
<name>A0A0I9S7D9_BACFG</name>
<proteinExistence type="predicted"/>
<accession>A0A0I9S7D9</accession>
<dbReference type="PATRIC" id="fig|817.53.peg.3586"/>
<dbReference type="EMBL" id="JMZZ02000217">
    <property type="protein sequence ID" value="KFX73536.1"/>
    <property type="molecule type" value="Genomic_DNA"/>
</dbReference>
<gene>
    <name evidence="2" type="ORF">EE52_0217390</name>
</gene>
<dbReference type="SMART" id="SM00776">
    <property type="entry name" value="NPCBM"/>
    <property type="match status" value="1"/>
</dbReference>